<dbReference type="PROSITE" id="PS50297">
    <property type="entry name" value="ANK_REP_REGION"/>
    <property type="match status" value="2"/>
</dbReference>
<protein>
    <submittedName>
        <fullName evidence="4">Uncharacterized protein</fullName>
    </submittedName>
</protein>
<keyword evidence="2 3" id="KW-0040">ANK repeat</keyword>
<reference evidence="4" key="1">
    <citation type="submission" date="2017-05" db="UniProtKB">
        <authorList>
            <consortium name="EnsemblMetazoa"/>
        </authorList>
    </citation>
    <scope>IDENTIFICATION</scope>
</reference>
<evidence type="ECO:0000313" key="4">
    <source>
        <dbReference type="EnsemblMetazoa" id="Aqu2.1.04689_001"/>
    </source>
</evidence>
<evidence type="ECO:0000256" key="2">
    <source>
        <dbReference type="ARBA" id="ARBA00023043"/>
    </source>
</evidence>
<name>A0A1X7SRN3_AMPQE</name>
<dbReference type="PANTHER" id="PTHR24171">
    <property type="entry name" value="ANKYRIN REPEAT DOMAIN-CONTAINING PROTEIN 39-RELATED"/>
    <property type="match status" value="1"/>
</dbReference>
<keyword evidence="1" id="KW-0677">Repeat</keyword>
<dbReference type="AlphaFoldDB" id="A0A1X7SRN3"/>
<dbReference type="SUPFAM" id="SSF48403">
    <property type="entry name" value="Ankyrin repeat"/>
    <property type="match status" value="1"/>
</dbReference>
<dbReference type="InterPro" id="IPR036770">
    <property type="entry name" value="Ankyrin_rpt-contain_sf"/>
</dbReference>
<dbReference type="InParanoid" id="A0A1X7SRN3"/>
<dbReference type="EnsemblMetazoa" id="Aqu2.1.04689_001">
    <property type="protein sequence ID" value="Aqu2.1.04689_001"/>
    <property type="gene ID" value="Aqu2.1.04689"/>
</dbReference>
<feature type="repeat" description="ANK" evidence="3">
    <location>
        <begin position="34"/>
        <end position="66"/>
    </location>
</feature>
<sequence length="66" mass="7025">DGATSLHVAVRGGYHDVVQILLSAGAKIHLRDTRGDTALIEAARGGNCDVVELLLKKRAYPSDLNI</sequence>
<dbReference type="InterPro" id="IPR002110">
    <property type="entry name" value="Ankyrin_rpt"/>
</dbReference>
<dbReference type="SMART" id="SM00248">
    <property type="entry name" value="ANK"/>
    <property type="match status" value="2"/>
</dbReference>
<accession>A0A1X7SRN3</accession>
<proteinExistence type="predicted"/>
<dbReference type="Pfam" id="PF12796">
    <property type="entry name" value="Ank_2"/>
    <property type="match status" value="1"/>
</dbReference>
<evidence type="ECO:0000256" key="1">
    <source>
        <dbReference type="ARBA" id="ARBA00022737"/>
    </source>
</evidence>
<feature type="repeat" description="ANK" evidence="3">
    <location>
        <begin position="1"/>
        <end position="33"/>
    </location>
</feature>
<evidence type="ECO:0000256" key="3">
    <source>
        <dbReference type="PROSITE-ProRule" id="PRU00023"/>
    </source>
</evidence>
<dbReference type="PROSITE" id="PS50088">
    <property type="entry name" value="ANK_REPEAT"/>
    <property type="match status" value="2"/>
</dbReference>
<dbReference type="Gene3D" id="1.25.40.20">
    <property type="entry name" value="Ankyrin repeat-containing domain"/>
    <property type="match status" value="1"/>
</dbReference>
<organism evidence="4">
    <name type="scientific">Amphimedon queenslandica</name>
    <name type="common">Sponge</name>
    <dbReference type="NCBI Taxonomy" id="400682"/>
    <lineage>
        <taxon>Eukaryota</taxon>
        <taxon>Metazoa</taxon>
        <taxon>Porifera</taxon>
        <taxon>Demospongiae</taxon>
        <taxon>Heteroscleromorpha</taxon>
        <taxon>Haplosclerida</taxon>
        <taxon>Niphatidae</taxon>
        <taxon>Amphimedon</taxon>
    </lineage>
</organism>